<keyword evidence="3" id="KW-1185">Reference proteome</keyword>
<dbReference type="Proteomes" id="UP000694554">
    <property type="component" value="Chromosome 3"/>
</dbReference>
<accession>A0A8C9CEM3</accession>
<name>A0A8C9CEM3_PHOSS</name>
<reference evidence="2" key="3">
    <citation type="submission" date="2025-09" db="UniProtKB">
        <authorList>
            <consortium name="Ensembl"/>
        </authorList>
    </citation>
    <scope>IDENTIFICATION</scope>
</reference>
<protein>
    <submittedName>
        <fullName evidence="2">Uncharacterized protein</fullName>
    </submittedName>
</protein>
<dbReference type="Ensembl" id="ENSPSNT00000026969.1">
    <property type="protein sequence ID" value="ENSPSNP00000023978.1"/>
    <property type="gene ID" value="ENSPSNG00000017447.1"/>
</dbReference>
<evidence type="ECO:0000313" key="2">
    <source>
        <dbReference type="Ensembl" id="ENSPSNP00000023978.1"/>
    </source>
</evidence>
<feature type="region of interest" description="Disordered" evidence="1">
    <location>
        <begin position="1"/>
        <end position="21"/>
    </location>
</feature>
<dbReference type="GeneTree" id="ENSGT00940000154632"/>
<reference evidence="2" key="1">
    <citation type="submission" date="2019-08" db="EMBL/GenBank/DDBJ databases">
        <title>Phocoena sinus (Vaquita) genome, mPhoSin1, primary haplotype.</title>
        <authorList>
            <person name="Morin P."/>
            <person name="Mountcastle J."/>
            <person name="Fungtammasan C."/>
            <person name="Rhie A."/>
            <person name="Rojas-Bracho L."/>
            <person name="Smith C.R."/>
            <person name="Taylor B.L."/>
            <person name="Gulland F.M.D."/>
            <person name="Musser W."/>
            <person name="Houck M."/>
            <person name="Haase B."/>
            <person name="Paez S."/>
            <person name="Howe K."/>
            <person name="Torrance J."/>
            <person name="Formenti G."/>
            <person name="Phillippy A."/>
            <person name="Ryder O."/>
            <person name="Jarvis E.D."/>
            <person name="Fedrigo O."/>
        </authorList>
    </citation>
    <scope>NUCLEOTIDE SEQUENCE [LARGE SCALE GENOMIC DNA]</scope>
</reference>
<reference evidence="2" key="2">
    <citation type="submission" date="2025-08" db="UniProtKB">
        <authorList>
            <consortium name="Ensembl"/>
        </authorList>
    </citation>
    <scope>IDENTIFICATION</scope>
</reference>
<evidence type="ECO:0000313" key="3">
    <source>
        <dbReference type="Proteomes" id="UP000694554"/>
    </source>
</evidence>
<dbReference type="AlphaFoldDB" id="A0A8C9CEM3"/>
<evidence type="ECO:0000256" key="1">
    <source>
        <dbReference type="SAM" id="MobiDB-lite"/>
    </source>
</evidence>
<organism evidence="2 3">
    <name type="scientific">Phocoena sinus</name>
    <name type="common">Vaquita</name>
    <dbReference type="NCBI Taxonomy" id="42100"/>
    <lineage>
        <taxon>Eukaryota</taxon>
        <taxon>Metazoa</taxon>
        <taxon>Chordata</taxon>
        <taxon>Craniata</taxon>
        <taxon>Vertebrata</taxon>
        <taxon>Euteleostomi</taxon>
        <taxon>Mammalia</taxon>
        <taxon>Eutheria</taxon>
        <taxon>Laurasiatheria</taxon>
        <taxon>Artiodactyla</taxon>
        <taxon>Whippomorpha</taxon>
        <taxon>Cetacea</taxon>
        <taxon>Odontoceti</taxon>
        <taxon>Phocoenidae</taxon>
        <taxon>Phocoena</taxon>
    </lineage>
</organism>
<proteinExistence type="predicted"/>
<sequence length="182" mass="20128">MAAEPARPEPVLHNGRDHNSERLAYRKKKKNASPAFLRRASLGECQGHRVPVAACSRLQCGSEPGQAATLKARVAMATVPKLLQQQEEEHNKVKFTVHTKTTLPTFQSPEFSPDFNEGEGFMTKEEFAKMKQELEAEYLKGCGNLMPSGVCVRSGLAHAASLFHVPMPLQTGYFRAGADYNR</sequence>